<gene>
    <name evidence="2" type="ORF">Tcan_08931</name>
</gene>
<evidence type="ECO:0000256" key="1">
    <source>
        <dbReference type="SAM" id="MobiDB-lite"/>
    </source>
</evidence>
<feature type="region of interest" description="Disordered" evidence="1">
    <location>
        <begin position="263"/>
        <end position="291"/>
    </location>
</feature>
<keyword evidence="3" id="KW-1185">Reference proteome</keyword>
<proteinExistence type="predicted"/>
<dbReference type="InterPro" id="IPR011333">
    <property type="entry name" value="SKP1/BTB/POZ_sf"/>
</dbReference>
<feature type="compositionally biased region" description="Low complexity" evidence="1">
    <location>
        <begin position="418"/>
        <end position="447"/>
    </location>
</feature>
<evidence type="ECO:0008006" key="4">
    <source>
        <dbReference type="Google" id="ProtNLM"/>
    </source>
</evidence>
<feature type="compositionally biased region" description="Basic and acidic residues" evidence="1">
    <location>
        <begin position="375"/>
        <end position="387"/>
    </location>
</feature>
<reference evidence="2 3" key="1">
    <citation type="submission" date="2014-11" db="EMBL/GenBank/DDBJ databases">
        <title>Genetic blueprint of the zoonotic pathogen Toxocara canis.</title>
        <authorList>
            <person name="Zhu X.-Q."/>
            <person name="Korhonen P.K."/>
            <person name="Cai H."/>
            <person name="Young N.D."/>
            <person name="Nejsum P."/>
            <person name="von Samson-Himmelstjerna G."/>
            <person name="Boag P.R."/>
            <person name="Tan P."/>
            <person name="Li Q."/>
            <person name="Min J."/>
            <person name="Yang Y."/>
            <person name="Wang X."/>
            <person name="Fang X."/>
            <person name="Hall R.S."/>
            <person name="Hofmann A."/>
            <person name="Sternberg P.W."/>
            <person name="Jex A.R."/>
            <person name="Gasser R.B."/>
        </authorList>
    </citation>
    <scope>NUCLEOTIDE SEQUENCE [LARGE SCALE GENOMIC DNA]</scope>
    <source>
        <strain evidence="2">PN_DK_2014</strain>
    </source>
</reference>
<feature type="region of interest" description="Disordered" evidence="1">
    <location>
        <begin position="416"/>
        <end position="447"/>
    </location>
</feature>
<dbReference type="InterPro" id="IPR011989">
    <property type="entry name" value="ARM-like"/>
</dbReference>
<dbReference type="GO" id="GO:0005829">
    <property type="term" value="C:cytosol"/>
    <property type="evidence" value="ECO:0007669"/>
    <property type="project" value="TreeGrafter"/>
</dbReference>
<organism evidence="2 3">
    <name type="scientific">Toxocara canis</name>
    <name type="common">Canine roundworm</name>
    <dbReference type="NCBI Taxonomy" id="6265"/>
    <lineage>
        <taxon>Eukaryota</taxon>
        <taxon>Metazoa</taxon>
        <taxon>Ecdysozoa</taxon>
        <taxon>Nematoda</taxon>
        <taxon>Chromadorea</taxon>
        <taxon>Rhabditida</taxon>
        <taxon>Spirurina</taxon>
        <taxon>Ascaridomorpha</taxon>
        <taxon>Ascaridoidea</taxon>
        <taxon>Toxocaridae</taxon>
        <taxon>Toxocara</taxon>
    </lineage>
</organism>
<dbReference type="CDD" id="cd18186">
    <property type="entry name" value="BTB_POZ_ZBTB_KLHL-like"/>
    <property type="match status" value="1"/>
</dbReference>
<feature type="compositionally biased region" description="Basic and acidic residues" evidence="1">
    <location>
        <begin position="265"/>
        <end position="277"/>
    </location>
</feature>
<sequence length="929" mass="103897">MCAHKGSAVPIVSNSQLVDRIAMAIADDDTKIGRAALRTVRMFAVLGPSFAKAVLSSNGCYYLGTLLVREYSESTPNQSTIRQIFAIIAAATRSSPKTTGRQLASSGCAGTMLSMFLNENDGKERARIILELCHFSFEMRQRLKNEGVIEKLVELSELSTDMIRLLCTYTYDAYGRMALIEKGALDLLIKRMSESSSRQERAVIVSSFRHFIYCSVGSAHLCQSKMYVDTVVRHIIEYLDKYKHQCEPFFQLIPLDDEGYATSESDSRFSSEMKRNTSEVQGGLKRTSSCLGEMGGRAQTINVRIEQSPSASPQSSWSPSRSPVSPSISSTVGTVSPSSSFQDILSLWMGETQSVSGSEPDLIPLDDEGYATSESDSRFSSEMKRNTSEVQGGLKRTSSCLGEMGGRAQTINVRIEQSPSASPQSSWSPSRSPVSPSISSTVGTVSPSSSFQDILSLWMGETQSVSGSEPDVNASLAEKEDEEERRNNFEKEQEASDDKQIIMSEVFILSWQSHAEQNLPFLVTEEVLDVLLRYLSEAPTMDMKVARALKRIARSENMVERFLSLQFHTRVLHTLRRKRCRLVRHVRHCEYCSQHAEYGDEMLREFALHVDSPFGAAVLKDNFKSSEPVDRVKTCIAVVQLIRDEVRQCRMFVEYRPVEFLIDFLRRILMSDDFETAQQQTTYKNGPKIFYQIIAALSTIVQSRSLTSLVDSHNVYHKVQLDSDNGCVLRILKQTTIPVPELISFVNTEGVLIDAIPKQQLTSGSEYFRGMFSNAFVEQSTGRDTFTFKEEDEHCSESEFRQFLHYVCGCRSAECFAIRTAHDVVTMLQLADRYLCSTLTDMLLSTDGPAMYYISGDTLAEFLSASLCAGAGATQRLRDACICVLMRYSTEDEVLRSLGQLAGDAMAVDAFIEQLTSFIQRNIVKNRYI</sequence>
<feature type="region of interest" description="Disordered" evidence="1">
    <location>
        <begin position="355"/>
        <end position="402"/>
    </location>
</feature>
<feature type="compositionally biased region" description="Basic and acidic residues" evidence="1">
    <location>
        <begin position="484"/>
        <end position="497"/>
    </location>
</feature>
<dbReference type="SUPFAM" id="SSF48371">
    <property type="entry name" value="ARM repeat"/>
    <property type="match status" value="1"/>
</dbReference>
<dbReference type="OMA" id="ELWLLTW"/>
<dbReference type="AlphaFoldDB" id="A0A0B2W2R0"/>
<name>A0A0B2W2R0_TOXCA</name>
<dbReference type="OrthoDB" id="5820640at2759"/>
<comment type="caution">
    <text evidence="2">The sequence shown here is derived from an EMBL/GenBank/DDBJ whole genome shotgun (WGS) entry which is preliminary data.</text>
</comment>
<accession>A0A0B2W2R0</accession>
<protein>
    <recommendedName>
        <fullName evidence="4">BTB domain-containing protein</fullName>
    </recommendedName>
</protein>
<feature type="region of interest" description="Disordered" evidence="1">
    <location>
        <begin position="462"/>
        <end position="497"/>
    </location>
</feature>
<dbReference type="Proteomes" id="UP000031036">
    <property type="component" value="Unassembled WGS sequence"/>
</dbReference>
<dbReference type="GO" id="GO:0009653">
    <property type="term" value="P:anatomical structure morphogenesis"/>
    <property type="evidence" value="ECO:0007669"/>
    <property type="project" value="TreeGrafter"/>
</dbReference>
<dbReference type="Gene3D" id="1.25.10.10">
    <property type="entry name" value="Leucine-rich Repeat Variant"/>
    <property type="match status" value="1"/>
</dbReference>
<dbReference type="EMBL" id="JPKZ01000424">
    <property type="protein sequence ID" value="KHN87480.1"/>
    <property type="molecule type" value="Genomic_DNA"/>
</dbReference>
<evidence type="ECO:0000313" key="3">
    <source>
        <dbReference type="Proteomes" id="UP000031036"/>
    </source>
</evidence>
<feature type="region of interest" description="Disordered" evidence="1">
    <location>
        <begin position="306"/>
        <end position="337"/>
    </location>
</feature>
<dbReference type="PANTHER" id="PTHR23312:SF8">
    <property type="entry name" value="ARMADILLO REPEAT-CONTAINING PROTEIN 5"/>
    <property type="match status" value="1"/>
</dbReference>
<evidence type="ECO:0000313" key="2">
    <source>
        <dbReference type="EMBL" id="KHN87480.1"/>
    </source>
</evidence>
<dbReference type="Gene3D" id="3.30.710.10">
    <property type="entry name" value="Potassium Channel Kv1.1, Chain A"/>
    <property type="match status" value="1"/>
</dbReference>
<feature type="compositionally biased region" description="Low complexity" evidence="1">
    <location>
        <begin position="308"/>
        <end position="337"/>
    </location>
</feature>
<dbReference type="InterPro" id="IPR016024">
    <property type="entry name" value="ARM-type_fold"/>
</dbReference>
<dbReference type="PANTHER" id="PTHR23312">
    <property type="entry name" value="ARMC5 ARMADILLO REPEAT-CONTAINING -RELATED"/>
    <property type="match status" value="1"/>
</dbReference>